<feature type="transmembrane region" description="Helical" evidence="13">
    <location>
        <begin position="256"/>
        <end position="277"/>
    </location>
</feature>
<dbReference type="GO" id="GO:0033038">
    <property type="term" value="F:bitter taste receptor activity"/>
    <property type="evidence" value="ECO:0007669"/>
    <property type="project" value="InterPro"/>
</dbReference>
<keyword evidence="5 12" id="KW-0812">Transmembrane</keyword>
<keyword evidence="3 12" id="KW-0919">Taste</keyword>
<dbReference type="OrthoDB" id="8876749at2759"/>
<keyword evidence="15" id="KW-1185">Reference proteome</keyword>
<feature type="transmembrane region" description="Helical" evidence="13">
    <location>
        <begin position="12"/>
        <end position="36"/>
    </location>
</feature>
<evidence type="ECO:0000256" key="3">
    <source>
        <dbReference type="ARBA" id="ARBA00022480"/>
    </source>
</evidence>
<evidence type="ECO:0000256" key="11">
    <source>
        <dbReference type="RuleBase" id="RU004423"/>
    </source>
</evidence>
<dbReference type="Gene3D" id="1.20.1070.10">
    <property type="entry name" value="Rhodopsin 7-helix transmembrane proteins"/>
    <property type="match status" value="1"/>
</dbReference>
<dbReference type="GO" id="GO:0016020">
    <property type="term" value="C:membrane"/>
    <property type="evidence" value="ECO:0007669"/>
    <property type="project" value="UniProtKB-SubCell"/>
</dbReference>
<evidence type="ECO:0000256" key="6">
    <source>
        <dbReference type="ARBA" id="ARBA00022989"/>
    </source>
</evidence>
<keyword evidence="6 13" id="KW-1133">Transmembrane helix</keyword>
<evidence type="ECO:0000256" key="2">
    <source>
        <dbReference type="ARBA" id="ARBA00007376"/>
    </source>
</evidence>
<reference evidence="14" key="1">
    <citation type="submission" date="2025-08" db="UniProtKB">
        <authorList>
            <consortium name="Ensembl"/>
        </authorList>
    </citation>
    <scope>IDENTIFICATION</scope>
</reference>
<dbReference type="AlphaFoldDB" id="A0A8C5QD51"/>
<evidence type="ECO:0000256" key="13">
    <source>
        <dbReference type="SAM" id="Phobius"/>
    </source>
</evidence>
<evidence type="ECO:0000256" key="8">
    <source>
        <dbReference type="ARBA" id="ARBA00023136"/>
    </source>
</evidence>
<protein>
    <recommendedName>
        <fullName evidence="12">Taste receptor type 2</fullName>
    </recommendedName>
</protein>
<name>A0A8C5QD51_9ANUR</name>
<evidence type="ECO:0000256" key="9">
    <source>
        <dbReference type="ARBA" id="ARBA00023170"/>
    </source>
</evidence>
<evidence type="ECO:0000256" key="4">
    <source>
        <dbReference type="ARBA" id="ARBA00022606"/>
    </source>
</evidence>
<comment type="subcellular location">
    <subcellularLocation>
        <location evidence="1 12">Membrane</location>
        <topology evidence="1 12">Multi-pass membrane protein</topology>
    </subcellularLocation>
</comment>
<keyword evidence="9 12" id="KW-0675">Receptor</keyword>
<dbReference type="GO" id="GO:0004930">
    <property type="term" value="F:G protein-coupled receptor activity"/>
    <property type="evidence" value="ECO:0007669"/>
    <property type="project" value="UniProtKB-KW"/>
</dbReference>
<feature type="transmembrane region" description="Helical" evidence="13">
    <location>
        <begin position="283"/>
        <end position="303"/>
    </location>
</feature>
<feature type="transmembrane region" description="Helical" evidence="13">
    <location>
        <begin position="83"/>
        <end position="107"/>
    </location>
</feature>
<evidence type="ECO:0000313" key="14">
    <source>
        <dbReference type="Ensembl" id="ENSLLEP00000036023.1"/>
    </source>
</evidence>
<evidence type="ECO:0000256" key="1">
    <source>
        <dbReference type="ARBA" id="ARBA00004141"/>
    </source>
</evidence>
<dbReference type="InterPro" id="IPR007960">
    <property type="entry name" value="TAS2R"/>
</dbReference>
<evidence type="ECO:0000256" key="5">
    <source>
        <dbReference type="ARBA" id="ARBA00022692"/>
    </source>
</evidence>
<reference evidence="14" key="2">
    <citation type="submission" date="2025-09" db="UniProtKB">
        <authorList>
            <consortium name="Ensembl"/>
        </authorList>
    </citation>
    <scope>IDENTIFICATION</scope>
</reference>
<keyword evidence="8 12" id="KW-0472">Membrane</keyword>
<dbReference type="PANTHER" id="PTHR11394">
    <property type="entry name" value="TASTE RECEPTOR TYPE 2"/>
    <property type="match status" value="1"/>
</dbReference>
<comment type="similarity">
    <text evidence="2 11">Belongs to the G-protein coupled receptor T2R family.</text>
</comment>
<feature type="transmembrane region" description="Helical" evidence="13">
    <location>
        <begin position="128"/>
        <end position="149"/>
    </location>
</feature>
<evidence type="ECO:0000256" key="12">
    <source>
        <dbReference type="RuleBase" id="RU004424"/>
    </source>
</evidence>
<dbReference type="SUPFAM" id="SSF81321">
    <property type="entry name" value="Family A G protein-coupled receptor-like"/>
    <property type="match status" value="1"/>
</dbReference>
<keyword evidence="7 12" id="KW-0297">G-protein coupled receptor</keyword>
<dbReference type="Ensembl" id="ENSLLET00000037411.1">
    <property type="protein sequence ID" value="ENSLLEP00000036023.1"/>
    <property type="gene ID" value="ENSLLEG00000022814.1"/>
</dbReference>
<evidence type="ECO:0000313" key="15">
    <source>
        <dbReference type="Proteomes" id="UP000694569"/>
    </source>
</evidence>
<evidence type="ECO:0000256" key="7">
    <source>
        <dbReference type="ARBA" id="ARBA00023040"/>
    </source>
</evidence>
<dbReference type="PANTHER" id="PTHR11394:SF47">
    <property type="entry name" value="TASTE RECEPTOR TYPE 2 MEMBER 40"/>
    <property type="match status" value="1"/>
</dbReference>
<feature type="transmembrane region" description="Helical" evidence="13">
    <location>
        <begin position="48"/>
        <end position="71"/>
    </location>
</feature>
<evidence type="ECO:0000256" key="10">
    <source>
        <dbReference type="ARBA" id="ARBA00023224"/>
    </source>
</evidence>
<accession>A0A8C5QD51</accession>
<dbReference type="Proteomes" id="UP000694569">
    <property type="component" value="Unplaced"/>
</dbReference>
<sequence length="333" mass="37795">MNSDGSVVLLSFLLMVTLIGFILNSAIFFSMVTEWLKRPPLKPYDQIYFTMALVNLSFLCTMCVIILWQFVPVLSSTFDASSYFYVILFFQFYYSYWLSAWLCVYYFTSIINPVQRFFAWLKRSFSEFAPKLILVSAVGSLTISLPAIWKLSPEKQNKTYENINSSHFAPDYYIDPVYQIISTSLGCFLPFVLSSLYPVYLLISSCLGCFIPFTLSSLCLGYTLMHILSHVCRIKFNSSGSARPNLQAHARAARTMIWIFLLSLSLHLAQAFQFVSSKVGGDISLLSSFLTLSFPAAQALIIIQSSAKLRQRFQFLGHFGNVCNEKAGLHRKS</sequence>
<feature type="transmembrane region" description="Helical" evidence="13">
    <location>
        <begin position="199"/>
        <end position="225"/>
    </location>
</feature>
<keyword evidence="10 12" id="KW-0807">Transducer</keyword>
<dbReference type="Pfam" id="PF05296">
    <property type="entry name" value="TAS2R"/>
    <property type="match status" value="2"/>
</dbReference>
<proteinExistence type="inferred from homology"/>
<organism evidence="14 15">
    <name type="scientific">Leptobrachium leishanense</name>
    <name type="common">Leishan spiny toad</name>
    <dbReference type="NCBI Taxonomy" id="445787"/>
    <lineage>
        <taxon>Eukaryota</taxon>
        <taxon>Metazoa</taxon>
        <taxon>Chordata</taxon>
        <taxon>Craniata</taxon>
        <taxon>Vertebrata</taxon>
        <taxon>Euteleostomi</taxon>
        <taxon>Amphibia</taxon>
        <taxon>Batrachia</taxon>
        <taxon>Anura</taxon>
        <taxon>Pelobatoidea</taxon>
        <taxon>Megophryidae</taxon>
        <taxon>Leptobrachium</taxon>
    </lineage>
</organism>
<keyword evidence="4 12" id="KW-0716">Sensory transduction</keyword>